<feature type="region of interest" description="Disordered" evidence="1">
    <location>
        <begin position="51"/>
        <end position="93"/>
    </location>
</feature>
<evidence type="ECO:0000313" key="4">
    <source>
        <dbReference type="EMBL" id="KAK4101145.1"/>
    </source>
</evidence>
<reference evidence="4" key="2">
    <citation type="submission" date="2023-05" db="EMBL/GenBank/DDBJ databases">
        <authorList>
            <consortium name="Lawrence Berkeley National Laboratory"/>
            <person name="Steindorff A."/>
            <person name="Hensen N."/>
            <person name="Bonometti L."/>
            <person name="Westerberg I."/>
            <person name="Brannstrom I.O."/>
            <person name="Guillou S."/>
            <person name="Cros-Aarteil S."/>
            <person name="Calhoun S."/>
            <person name="Haridas S."/>
            <person name="Kuo A."/>
            <person name="Mondo S."/>
            <person name="Pangilinan J."/>
            <person name="Riley R."/>
            <person name="Labutti K."/>
            <person name="Andreopoulos B."/>
            <person name="Lipzen A."/>
            <person name="Chen C."/>
            <person name="Yanf M."/>
            <person name="Daum C."/>
            <person name="Ng V."/>
            <person name="Clum A."/>
            <person name="Ohm R."/>
            <person name="Martin F."/>
            <person name="Silar P."/>
            <person name="Natvig D."/>
            <person name="Lalanne C."/>
            <person name="Gautier V."/>
            <person name="Ament-Velasquez S.L."/>
            <person name="Kruys A."/>
            <person name="Hutchinson M.I."/>
            <person name="Powell A.J."/>
            <person name="Barry K."/>
            <person name="Miller A.N."/>
            <person name="Grigoriev I.V."/>
            <person name="Debuchy R."/>
            <person name="Gladieux P."/>
            <person name="Thoren M.H."/>
            <person name="Johannesson H."/>
        </authorList>
    </citation>
    <scope>NUCLEOTIDE SEQUENCE</scope>
    <source>
        <strain evidence="4">CBS 757.83</strain>
    </source>
</reference>
<evidence type="ECO:0000313" key="5">
    <source>
        <dbReference type="Proteomes" id="UP001305647"/>
    </source>
</evidence>
<feature type="compositionally biased region" description="Low complexity" evidence="1">
    <location>
        <begin position="57"/>
        <end position="66"/>
    </location>
</feature>
<evidence type="ECO:0000256" key="2">
    <source>
        <dbReference type="SAM" id="Phobius"/>
    </source>
</evidence>
<proteinExistence type="predicted"/>
<keyword evidence="2" id="KW-0472">Membrane</keyword>
<feature type="compositionally biased region" description="Low complexity" evidence="1">
    <location>
        <begin position="75"/>
        <end position="84"/>
    </location>
</feature>
<dbReference type="EMBL" id="MU863636">
    <property type="protein sequence ID" value="KAK4101145.1"/>
    <property type="molecule type" value="Genomic_DNA"/>
</dbReference>
<keyword evidence="5" id="KW-1185">Reference proteome</keyword>
<name>A0AAN6Q055_9PEZI</name>
<feature type="chain" id="PRO_5042933521" evidence="3">
    <location>
        <begin position="21"/>
        <end position="262"/>
    </location>
</feature>
<accession>A0AAN6Q055</accession>
<keyword evidence="2" id="KW-0812">Transmembrane</keyword>
<gene>
    <name evidence="4" type="ORF">N658DRAFT_507119</name>
</gene>
<feature type="compositionally biased region" description="Gly residues" evidence="1">
    <location>
        <begin position="212"/>
        <end position="228"/>
    </location>
</feature>
<keyword evidence="3" id="KW-0732">Signal</keyword>
<reference evidence="4" key="1">
    <citation type="journal article" date="2023" name="Mol. Phylogenet. Evol.">
        <title>Genome-scale phylogeny and comparative genomics of the fungal order Sordariales.</title>
        <authorList>
            <person name="Hensen N."/>
            <person name="Bonometti L."/>
            <person name="Westerberg I."/>
            <person name="Brannstrom I.O."/>
            <person name="Guillou S."/>
            <person name="Cros-Aarteil S."/>
            <person name="Calhoun S."/>
            <person name="Haridas S."/>
            <person name="Kuo A."/>
            <person name="Mondo S."/>
            <person name="Pangilinan J."/>
            <person name="Riley R."/>
            <person name="LaButti K."/>
            <person name="Andreopoulos B."/>
            <person name="Lipzen A."/>
            <person name="Chen C."/>
            <person name="Yan M."/>
            <person name="Daum C."/>
            <person name="Ng V."/>
            <person name="Clum A."/>
            <person name="Steindorff A."/>
            <person name="Ohm R.A."/>
            <person name="Martin F."/>
            <person name="Silar P."/>
            <person name="Natvig D.O."/>
            <person name="Lalanne C."/>
            <person name="Gautier V."/>
            <person name="Ament-Velasquez S.L."/>
            <person name="Kruys A."/>
            <person name="Hutchinson M.I."/>
            <person name="Powell A.J."/>
            <person name="Barry K."/>
            <person name="Miller A.N."/>
            <person name="Grigoriev I.V."/>
            <person name="Debuchy R."/>
            <person name="Gladieux P."/>
            <person name="Hiltunen Thoren M."/>
            <person name="Johannesson H."/>
        </authorList>
    </citation>
    <scope>NUCLEOTIDE SEQUENCE</scope>
    <source>
        <strain evidence="4">CBS 757.83</strain>
    </source>
</reference>
<keyword evidence="2" id="KW-1133">Transmembrane helix</keyword>
<dbReference type="Proteomes" id="UP001305647">
    <property type="component" value="Unassembled WGS sequence"/>
</dbReference>
<evidence type="ECO:0000256" key="3">
    <source>
        <dbReference type="SAM" id="SignalP"/>
    </source>
</evidence>
<protein>
    <submittedName>
        <fullName evidence="4">Uncharacterized protein</fullName>
    </submittedName>
</protein>
<dbReference type="AlphaFoldDB" id="A0AAN6Q055"/>
<feature type="signal peptide" evidence="3">
    <location>
        <begin position="1"/>
        <end position="20"/>
    </location>
</feature>
<organism evidence="4 5">
    <name type="scientific">Parathielavia hyrcaniae</name>
    <dbReference type="NCBI Taxonomy" id="113614"/>
    <lineage>
        <taxon>Eukaryota</taxon>
        <taxon>Fungi</taxon>
        <taxon>Dikarya</taxon>
        <taxon>Ascomycota</taxon>
        <taxon>Pezizomycotina</taxon>
        <taxon>Sordariomycetes</taxon>
        <taxon>Sordariomycetidae</taxon>
        <taxon>Sordariales</taxon>
        <taxon>Chaetomiaceae</taxon>
        <taxon>Parathielavia</taxon>
    </lineage>
</organism>
<evidence type="ECO:0000256" key="1">
    <source>
        <dbReference type="SAM" id="MobiDB-lite"/>
    </source>
</evidence>
<feature type="transmembrane region" description="Helical" evidence="2">
    <location>
        <begin position="240"/>
        <end position="261"/>
    </location>
</feature>
<sequence>MPSFAAIIPVLASVLALASAAELPLTPLATYPAVRPTPAPYQPGVPIVHRPIPATVPPTQQKQQQPSVLHLSSQTPAAAATGTPTDKDKDKCSQVAARITPQLTPSPTYPPTLKTLADKLGGVDADTCENVNLSGKFKDVGDAADMNRFQQARYSTFIVPLWAKVHELWVACGAETSKMEAVAKEPCYRWALELSRRANASSFDQAFRENQGQGGHKFGPGSGMGPGEGTIRKTEVDSAAVSHGVAVSVVGMVTLLVGLVLA</sequence>
<comment type="caution">
    <text evidence="4">The sequence shown here is derived from an EMBL/GenBank/DDBJ whole genome shotgun (WGS) entry which is preliminary data.</text>
</comment>
<feature type="region of interest" description="Disordered" evidence="1">
    <location>
        <begin position="209"/>
        <end position="231"/>
    </location>
</feature>